<dbReference type="PANTHER" id="PTHR45729">
    <property type="entry name" value="RABPHILIN, ISOFORM A"/>
    <property type="match status" value="1"/>
</dbReference>
<dbReference type="PANTHER" id="PTHR45729:SF1">
    <property type="entry name" value="DOUBLE C2-LIKE DOMAIN-CONTAINING PROTEIN ALPHA"/>
    <property type="match status" value="1"/>
</dbReference>
<dbReference type="PROSITE" id="PS50004">
    <property type="entry name" value="C2"/>
    <property type="match status" value="1"/>
</dbReference>
<comment type="caution">
    <text evidence="4">The sequence shown here is derived from an EMBL/GenBank/DDBJ whole genome shotgun (WGS) entry which is preliminary data.</text>
</comment>
<dbReference type="Pfam" id="PF00168">
    <property type="entry name" value="C2"/>
    <property type="match status" value="1"/>
</dbReference>
<dbReference type="GO" id="GO:0017158">
    <property type="term" value="P:regulation of calcium ion-dependent exocytosis"/>
    <property type="evidence" value="ECO:0007669"/>
    <property type="project" value="TreeGrafter"/>
</dbReference>
<evidence type="ECO:0000256" key="2">
    <source>
        <dbReference type="SAM" id="MobiDB-lite"/>
    </source>
</evidence>
<feature type="compositionally biased region" description="Polar residues" evidence="2">
    <location>
        <begin position="58"/>
        <end position="67"/>
    </location>
</feature>
<dbReference type="SUPFAM" id="SSF49562">
    <property type="entry name" value="C2 domain (Calcium/lipid-binding domain, CaLB)"/>
    <property type="match status" value="1"/>
</dbReference>
<evidence type="ECO:0000256" key="1">
    <source>
        <dbReference type="ARBA" id="ARBA00022723"/>
    </source>
</evidence>
<dbReference type="AlphaFoldDB" id="A0A484C2B5"/>
<organism evidence="4 5">
    <name type="scientific">Perca flavescens</name>
    <name type="common">American yellow perch</name>
    <name type="synonym">Morone flavescens</name>
    <dbReference type="NCBI Taxonomy" id="8167"/>
    <lineage>
        <taxon>Eukaryota</taxon>
        <taxon>Metazoa</taxon>
        <taxon>Chordata</taxon>
        <taxon>Craniata</taxon>
        <taxon>Vertebrata</taxon>
        <taxon>Euteleostomi</taxon>
        <taxon>Actinopterygii</taxon>
        <taxon>Neopterygii</taxon>
        <taxon>Teleostei</taxon>
        <taxon>Neoteleostei</taxon>
        <taxon>Acanthomorphata</taxon>
        <taxon>Eupercaria</taxon>
        <taxon>Perciformes</taxon>
        <taxon>Percoidei</taxon>
        <taxon>Percidae</taxon>
        <taxon>Percinae</taxon>
        <taxon>Perca</taxon>
    </lineage>
</organism>
<dbReference type="PRINTS" id="PR00360">
    <property type="entry name" value="C2DOMAIN"/>
</dbReference>
<evidence type="ECO:0000313" key="5">
    <source>
        <dbReference type="Proteomes" id="UP000295070"/>
    </source>
</evidence>
<dbReference type="Proteomes" id="UP000295070">
    <property type="component" value="Chromosome 21"/>
</dbReference>
<dbReference type="GO" id="GO:0046872">
    <property type="term" value="F:metal ion binding"/>
    <property type="evidence" value="ECO:0007669"/>
    <property type="project" value="UniProtKB-KW"/>
</dbReference>
<dbReference type="InterPro" id="IPR000008">
    <property type="entry name" value="C2_dom"/>
</dbReference>
<feature type="domain" description="C2" evidence="3">
    <location>
        <begin position="129"/>
        <end position="216"/>
    </location>
</feature>
<accession>A0A484C2B5</accession>
<proteinExistence type="predicted"/>
<dbReference type="GO" id="GO:0006887">
    <property type="term" value="P:exocytosis"/>
    <property type="evidence" value="ECO:0007669"/>
    <property type="project" value="TreeGrafter"/>
</dbReference>
<dbReference type="EMBL" id="SCKG01000021">
    <property type="protein sequence ID" value="TDG98048.1"/>
    <property type="molecule type" value="Genomic_DNA"/>
</dbReference>
<feature type="region of interest" description="Disordered" evidence="2">
    <location>
        <begin position="58"/>
        <end position="89"/>
    </location>
</feature>
<evidence type="ECO:0000259" key="3">
    <source>
        <dbReference type="PROSITE" id="PS50004"/>
    </source>
</evidence>
<dbReference type="GO" id="GO:0061669">
    <property type="term" value="P:spontaneous neurotransmitter secretion"/>
    <property type="evidence" value="ECO:0007669"/>
    <property type="project" value="TreeGrafter"/>
</dbReference>
<evidence type="ECO:0000313" key="4">
    <source>
        <dbReference type="EMBL" id="TDG98048.1"/>
    </source>
</evidence>
<sequence length="216" mass="22821">MRSFTLALSVSPMTVRKGKRLGISIQEHMAIDVCPGPIRPIRQISAYFPRLSPTSSFSEPLSPNQVAAPTALSPSSAGQGGGATGGGGSSSLLSPLLPGAAGGGGSLSAMSSMDTSIEIDSCDSDDNTSLGTLEFDLLYERATSSLHCIVLRAKGLKPMDFNGLADPYVKLHLLPGACKANKLKTKTVRNTLNPVWNETLTYCGITEEDMYRKTLR</sequence>
<dbReference type="InterPro" id="IPR035892">
    <property type="entry name" value="C2_domain_sf"/>
</dbReference>
<dbReference type="STRING" id="8167.A0A484C2B5"/>
<name>A0A484C2B5_PERFV</name>
<keyword evidence="1" id="KW-0479">Metal-binding</keyword>
<keyword evidence="5" id="KW-1185">Reference proteome</keyword>
<gene>
    <name evidence="4" type="ORF">EPR50_G00214420</name>
</gene>
<feature type="compositionally biased region" description="Gly residues" evidence="2">
    <location>
        <begin position="78"/>
        <end position="89"/>
    </location>
</feature>
<dbReference type="Gene3D" id="2.60.40.150">
    <property type="entry name" value="C2 domain"/>
    <property type="match status" value="1"/>
</dbReference>
<protein>
    <recommendedName>
        <fullName evidence="3">C2 domain-containing protein</fullName>
    </recommendedName>
</protein>
<dbReference type="InterPro" id="IPR043566">
    <property type="entry name" value="Rabphilin/DOC2/Noc2"/>
</dbReference>
<reference evidence="4 5" key="1">
    <citation type="submission" date="2019-01" db="EMBL/GenBank/DDBJ databases">
        <title>A chromosome-scale genome assembly of the yellow perch, Perca flavescens.</title>
        <authorList>
            <person name="Feron R."/>
            <person name="Morvezen R."/>
            <person name="Bestin A."/>
            <person name="Haffray P."/>
            <person name="Klopp C."/>
            <person name="Zahm M."/>
            <person name="Cabau C."/>
            <person name="Roques C."/>
            <person name="Donnadieu C."/>
            <person name="Bouchez O."/>
            <person name="Christie M."/>
            <person name="Larson W."/>
            <person name="Guiguen Y."/>
        </authorList>
    </citation>
    <scope>NUCLEOTIDE SEQUENCE [LARGE SCALE GENOMIC DNA]</scope>
    <source>
        <strain evidence="4">YP-PL-M2</strain>
        <tissue evidence="4">Blood</tissue>
    </source>
</reference>
<dbReference type="GO" id="GO:0098850">
    <property type="term" value="C:extrinsic component of synaptic vesicle membrane"/>
    <property type="evidence" value="ECO:0007669"/>
    <property type="project" value="TreeGrafter"/>
</dbReference>